<protein>
    <submittedName>
        <fullName evidence="1">Uncharacterized protein</fullName>
    </submittedName>
</protein>
<evidence type="ECO:0000313" key="1">
    <source>
        <dbReference type="EMBL" id="EJX08921.1"/>
    </source>
</evidence>
<name>J9D7Y6_9ZZZZ</name>
<sequence>MLITHSHPFKGAHSHTKSEILVIDRLATFQVPDLHSSEDLHPMRPLLAVVDNEPVMHQAQLEWKQVCSLRAPPVFSLLF</sequence>
<organism evidence="1">
    <name type="scientific">gut metagenome</name>
    <dbReference type="NCBI Taxonomy" id="749906"/>
    <lineage>
        <taxon>unclassified sequences</taxon>
        <taxon>metagenomes</taxon>
        <taxon>organismal metagenomes</taxon>
    </lineage>
</organism>
<gene>
    <name evidence="1" type="ORF">EVA_02967</name>
</gene>
<dbReference type="EMBL" id="AMCI01000507">
    <property type="protein sequence ID" value="EJX08921.1"/>
    <property type="molecule type" value="Genomic_DNA"/>
</dbReference>
<dbReference type="AlphaFoldDB" id="J9D7Y6"/>
<comment type="caution">
    <text evidence="1">The sequence shown here is derived from an EMBL/GenBank/DDBJ whole genome shotgun (WGS) entry which is preliminary data.</text>
</comment>
<proteinExistence type="predicted"/>
<reference evidence="1" key="1">
    <citation type="journal article" date="2012" name="PLoS ONE">
        <title>Gene sets for utilization of primary and secondary nutrition supplies in the distal gut of endangered iberian lynx.</title>
        <authorList>
            <person name="Alcaide M."/>
            <person name="Messina E."/>
            <person name="Richter M."/>
            <person name="Bargiela R."/>
            <person name="Peplies J."/>
            <person name="Huws S.A."/>
            <person name="Newbold C.J."/>
            <person name="Golyshin P.N."/>
            <person name="Simon M.A."/>
            <person name="Lopez G."/>
            <person name="Yakimov M.M."/>
            <person name="Ferrer M."/>
        </authorList>
    </citation>
    <scope>NUCLEOTIDE SEQUENCE</scope>
</reference>
<accession>J9D7Y6</accession>